<accession>A0A1X2F8B9</accession>
<comment type="caution">
    <text evidence="1">The sequence shown here is derived from an EMBL/GenBank/DDBJ whole genome shotgun (WGS) entry which is preliminary data.</text>
</comment>
<evidence type="ECO:0000313" key="2">
    <source>
        <dbReference type="Proteomes" id="UP000193964"/>
    </source>
</evidence>
<gene>
    <name evidence="1" type="ORF">AWC31_25840</name>
</gene>
<protein>
    <submittedName>
        <fullName evidence="1">Uncharacterized protein</fullName>
    </submittedName>
</protein>
<dbReference type="RefSeq" id="WP_085145052.1">
    <property type="nucleotide sequence ID" value="NZ_JACKUA010000026.1"/>
</dbReference>
<reference evidence="1 2" key="1">
    <citation type="submission" date="2016-01" db="EMBL/GenBank/DDBJ databases">
        <title>The new phylogeny of the genus Mycobacterium.</title>
        <authorList>
            <person name="Tarcisio F."/>
            <person name="Conor M."/>
            <person name="Antonella G."/>
            <person name="Elisabetta G."/>
            <person name="Giulia F.S."/>
            <person name="Sara T."/>
            <person name="Anna F."/>
            <person name="Clotilde B."/>
            <person name="Roberto B."/>
            <person name="Veronica D.S."/>
            <person name="Fabio R."/>
            <person name="Monica P."/>
            <person name="Olivier J."/>
            <person name="Enrico T."/>
            <person name="Nicola S."/>
        </authorList>
    </citation>
    <scope>NUCLEOTIDE SEQUENCE [LARGE SCALE GENOMIC DNA]</scope>
    <source>
        <strain evidence="1 2">ATCC 700010</strain>
    </source>
</reference>
<name>A0A1X2F8B9_9MYCO</name>
<evidence type="ECO:0000313" key="1">
    <source>
        <dbReference type="EMBL" id="ORX14608.1"/>
    </source>
</evidence>
<dbReference type="Proteomes" id="UP000193964">
    <property type="component" value="Unassembled WGS sequence"/>
</dbReference>
<dbReference type="AlphaFoldDB" id="A0A1X2F8B9"/>
<proteinExistence type="predicted"/>
<sequence>MGVPTHVMVFCGDIAQTMGREAGPQQFLAALRSLDGAENWFILLYALPHGGAVAEHGPSHPMGYIRAVGRADEMAVEICQPDIQQSGAIWVRSIVGHPHDGTPTLDVPITSSGSAEIVSRAELFDAVEAAQLFTTYHRNGDIPPGYVLRPAESYAEGSAAIGLYRQENLSACRSV</sequence>
<organism evidence="1 2">
    <name type="scientific">Mycolicibacterium wolinskyi</name>
    <dbReference type="NCBI Taxonomy" id="59750"/>
    <lineage>
        <taxon>Bacteria</taxon>
        <taxon>Bacillati</taxon>
        <taxon>Actinomycetota</taxon>
        <taxon>Actinomycetes</taxon>
        <taxon>Mycobacteriales</taxon>
        <taxon>Mycobacteriaceae</taxon>
        <taxon>Mycolicibacterium</taxon>
    </lineage>
</organism>
<dbReference type="EMBL" id="LQQA01000015">
    <property type="protein sequence ID" value="ORX14608.1"/>
    <property type="molecule type" value="Genomic_DNA"/>
</dbReference>